<sequence length="69" mass="7652">MFHIKNNSRGRAIHLLPSLHVYIHSESLSHNRVQRSALKIRPGVAVCRGSTPCGNWNSNRVAGIRPGLL</sequence>
<keyword evidence="2" id="KW-1185">Reference proteome</keyword>
<dbReference type="Proteomes" id="UP001558613">
    <property type="component" value="Unassembled WGS sequence"/>
</dbReference>
<reference evidence="1 2" key="1">
    <citation type="submission" date="2023-09" db="EMBL/GenBank/DDBJ databases">
        <authorList>
            <person name="Wang M."/>
        </authorList>
    </citation>
    <scope>NUCLEOTIDE SEQUENCE [LARGE SCALE GENOMIC DNA]</scope>
    <source>
        <strain evidence="1">GT-2023</strain>
        <tissue evidence="1">Liver</tissue>
    </source>
</reference>
<gene>
    <name evidence="1" type="ORF">QQF64_009354</name>
</gene>
<name>A0ABR3M4H3_9TELE</name>
<protein>
    <submittedName>
        <fullName evidence="1">Uncharacterized protein</fullName>
    </submittedName>
</protein>
<organism evidence="1 2">
    <name type="scientific">Cirrhinus molitorella</name>
    <name type="common">mud carp</name>
    <dbReference type="NCBI Taxonomy" id="172907"/>
    <lineage>
        <taxon>Eukaryota</taxon>
        <taxon>Metazoa</taxon>
        <taxon>Chordata</taxon>
        <taxon>Craniata</taxon>
        <taxon>Vertebrata</taxon>
        <taxon>Euteleostomi</taxon>
        <taxon>Actinopterygii</taxon>
        <taxon>Neopterygii</taxon>
        <taxon>Teleostei</taxon>
        <taxon>Ostariophysi</taxon>
        <taxon>Cypriniformes</taxon>
        <taxon>Cyprinidae</taxon>
        <taxon>Labeoninae</taxon>
        <taxon>Labeonini</taxon>
        <taxon>Cirrhinus</taxon>
    </lineage>
</organism>
<dbReference type="EMBL" id="JAYMGO010000016">
    <property type="protein sequence ID" value="KAL1258777.1"/>
    <property type="molecule type" value="Genomic_DNA"/>
</dbReference>
<accession>A0ABR3M4H3</accession>
<comment type="caution">
    <text evidence="1">The sequence shown here is derived from an EMBL/GenBank/DDBJ whole genome shotgun (WGS) entry which is preliminary data.</text>
</comment>
<proteinExistence type="predicted"/>
<evidence type="ECO:0000313" key="1">
    <source>
        <dbReference type="EMBL" id="KAL1258777.1"/>
    </source>
</evidence>
<evidence type="ECO:0000313" key="2">
    <source>
        <dbReference type="Proteomes" id="UP001558613"/>
    </source>
</evidence>